<dbReference type="GO" id="GO:0045053">
    <property type="term" value="P:protein retention in Golgi apparatus"/>
    <property type="evidence" value="ECO:0007669"/>
    <property type="project" value="TreeGrafter"/>
</dbReference>
<evidence type="ECO:0000256" key="1">
    <source>
        <dbReference type="ARBA" id="ARBA00006545"/>
    </source>
</evidence>
<evidence type="ECO:0000256" key="2">
    <source>
        <dbReference type="ARBA" id="ARBA00022448"/>
    </source>
</evidence>
<proteinExistence type="inferred from homology"/>
<name>A0A224Z583_9ACAR</name>
<evidence type="ECO:0000259" key="8">
    <source>
        <dbReference type="Pfam" id="PF25037"/>
    </source>
</evidence>
<keyword evidence="2" id="KW-0813">Transport</keyword>
<reference evidence="9" key="1">
    <citation type="journal article" date="2017" name="Parasit. Vectors">
        <title>Sialotranscriptomics of Rhipicephalus zambeziensis reveals intricate expression profiles of secretory proteins and suggests tight temporal transcriptional regulation during blood-feeding.</title>
        <authorList>
            <person name="de Castro M.H."/>
            <person name="de Klerk D."/>
            <person name="Pienaar R."/>
            <person name="Rees D.J.G."/>
            <person name="Mans B.J."/>
        </authorList>
    </citation>
    <scope>NUCLEOTIDE SEQUENCE</scope>
    <source>
        <tissue evidence="9">Salivary glands</tissue>
    </source>
</reference>
<feature type="domain" description="Intermembrane lipid transfer protein VPS13-like C-terminal" evidence="8">
    <location>
        <begin position="3076"/>
        <end position="3197"/>
    </location>
</feature>
<keyword evidence="3" id="KW-0445">Lipid transport</keyword>
<feature type="domain" description="Vacuolar protein sorting-associated protein 13 VPS13 adaptor binding" evidence="7">
    <location>
        <begin position="1994"/>
        <end position="2501"/>
    </location>
</feature>
<dbReference type="Pfam" id="PF25033">
    <property type="entry name" value="VPS13_M"/>
    <property type="match status" value="1"/>
</dbReference>
<dbReference type="InterPro" id="IPR009543">
    <property type="entry name" value="VPS13_VAB"/>
</dbReference>
<protein>
    <submittedName>
        <fullName evidence="9">Vacuolar protein</fullName>
    </submittedName>
</protein>
<dbReference type="PANTHER" id="PTHR16166:SF93">
    <property type="entry name" value="INTERMEMBRANE LIPID TRANSFER PROTEIN VPS13"/>
    <property type="match status" value="1"/>
</dbReference>
<dbReference type="EMBL" id="GFPF01013239">
    <property type="protein sequence ID" value="MAA24385.1"/>
    <property type="molecule type" value="Transcribed_RNA"/>
</dbReference>
<evidence type="ECO:0000256" key="4">
    <source>
        <dbReference type="SAM" id="Coils"/>
    </source>
</evidence>
<dbReference type="Pfam" id="PF12624">
    <property type="entry name" value="VPS13_N"/>
    <property type="match status" value="1"/>
</dbReference>
<evidence type="ECO:0000259" key="5">
    <source>
        <dbReference type="Pfam" id="PF12624"/>
    </source>
</evidence>
<dbReference type="PANTHER" id="PTHR16166">
    <property type="entry name" value="VACUOLAR PROTEIN SORTING-ASSOCIATED PROTEIN VPS13"/>
    <property type="match status" value="1"/>
</dbReference>
<dbReference type="Pfam" id="PF25037">
    <property type="entry name" value="VPS13_C"/>
    <property type="match status" value="1"/>
</dbReference>
<dbReference type="InterPro" id="IPR056747">
    <property type="entry name" value="VPS13-like_M"/>
</dbReference>
<dbReference type="InterPro" id="IPR056748">
    <property type="entry name" value="VPS13-like_C"/>
</dbReference>
<dbReference type="InterPro" id="IPR026854">
    <property type="entry name" value="VPS13_N"/>
</dbReference>
<accession>A0A224Z583</accession>
<sequence>MVFESVAVELVNYVLGDYIENLDTSQLKLGIWGGDINLKDLDIKQSAIDDLDLPFRVAYGHIGKLTLKIPWQSLYSATYSAAVEGIYMVIVPKSGVKYDAAKEQKLQREAKQRELDRIELVKQQEAEKDKPKAEKQDTFVEKLAAQIIKNLQIRIRNIHIRYEDNFTIPDHPFSFGITLYNLSFDTTNEEWEPCVLDESARIVHKLVDISSFGLYWNTDCKLFMKCEQSKIKALLQEEISNEAVRPADVSYMLGPISSLAKLTMDTKPEINNYSSIGMVLDIIIAEISVGISKRQFQDMLALSDSVNRMTIAAHYRKYRPDVPVHNHAKIWWHFAYEAILEEYVRRRRRNWSLKHMHEHILKVRNYKAQYKIKLQTKQSSESLKALEDELDVFNITLARRQAELEVEEQIQNTPKQSWWSSWWSGTDQTNAASPTQDIAKEFEKAMTPAEKQKLYAAIGYQENSSAPIYPVTYVAKKLNFVLKNFSLAIHDEARAKTIIVQAILNDMSAVFEERPRTEAMKLESKIEKFRVLGFPEEPLDFCTLISSEILQGNEKKTLLSFLFETNPIDEKCDQRVHLFAEPVEMVYDAAVVSALVDVFSPPEQATLDKLQAQAVSKLNDIKAMSATGLQHAIEQRKALEVLVDLKPSYLVIHEGGRKRDNKLLLVISFGQLYVHGLPRSRKAPTVRDLVKSGSTESEVMQVMISQAYEKYSVRVTATEVVVCPPGKEWKSVLRSSNSELHVLQPTDVMVDIDKCIIADNVRLPKVRVTGKLPLLRVSVTDYKLVQVLKVLNSIPTAGASAPPKVVEAAPVVSLPEVGLPTKIETTTALKVAPKGESSSSEGSAPRQDYDATDLELSFEIIEVALDISQTIKGVLKPVVLFQAQHLSLKFESRPLDWRCQLCLKKTILEHMDFSAPNRPGPLKILDSTADPDTGSTISLVIVQTNKKHPDFESSRGSTLQKVTLDISELVLIMHEESICALVTLYTHLNEELESMEKETKVSETHIKATTAAKPLGSKPSSTGIKKSSSNVIISMDLFASLTGFALEICNKNRTICDIVVRGMEYGMTWYPNKLVTRLNLKTVGIGDPTPGTLHKHIIAVPGGEVVAFEITTYEECGALGYVEMDRVDIAIKGRLGRLHFVFLYRFYLDIYNFVNRFQAAKAKMMEATANMAEAARASVETAYKQAYKMAMDIRIEAPIICLPQNCRSRNIVVMDFGVLHVNNKFKLDEVSTPESPCLMEEMVVAFDDLKLSRFSMKEPPADDGQEHPLLLPVSFKLLVTRNMNFEAHPEVPEMKNEGVLPRIELILSEEDYCAIMRTLDENLNEIPPEDEPLDWSKMPVPVVTNAPYTVPEDRYSHEHTDPVLTTEKEIKRAVRIDLAFQIDCVVLDLYMKRTDKVKEGLARLEIELLSLKGHMFHDGSYWMDTVLGNLIVDDTRVTRKSGLTRFLTRSSRSKDKLVDILYKVDKNGDFFTQIDLSKITFVYCVDFFNAIMSFYYMDDMYKKADEKRKQLQQQAAKRQQQQLVQLQASVTETTSPPMAAYPLRNYTVQLEMDKPDIVLVADIDDPQSACIIMKGSIHNKIRQVGTTQTMMVVMDDLRMFTSYVDKFKSEHVRSEILKPTEISLNSTSTVENGQHMEINFSPIEIHVTPGAVEILSKSLGSLSAPSAEQKADHEVEPDNSNVWNPVKLEKTKLWFLEAPPVPVATEAMETMETVPASQDSQPPRKDEQALVTAKTIVITLEQGAENRTVPMLLWKASLEAEVLDWSGEMSVRGFLGSVVFYYNEKLAVWEPLVEPIEVPGGRKVWEIALKIDKHIADDNVHDAANLPPMFSIELLVEDTLELTFSQTTLQVLKDLGEAFSAALVKAPSEHKRLDAPYVVKNYLGIVVHVILEGTPFRVAAPNVDDDIDEVILEPDAMVQLTFKDSSEQKEGRFTGTLVELSQQNVTEAHFAIQLKETGVSAVRKVCVTYADKRYFRLPIKTYPGDDWAFIVDTTSHYGSKLVMIYSVCKVVNHLSVPIEVYYLVEGEKISEVFLCGVIDPHKVLHLPVRALYTKTNELFFKPVGEKYKMSMEPFIWKPSGLDHAHNIVLQCPSKAEKNKFFYINVCGKVEPVKFDESIGKTSTMPLYSIELQPTVLVRNLLSCSLYVKLENMSRLFCLEAGQGVELWNAEVGESTLLLQLLGYRDMEWSCKKLLEANMDELSVLTFEAPDGPQMDLGMHVETTNNCIVLGLYCPFWMVNKTTVDISYKPGEDRRMSLIPQSSFETELSPGQTEDSAGINHPANFDGPVLFSYRSKTLFTKKKAAIKIFNSEWSERFSLDAVGSSGTIIAKSKDGYSYLLSVGITLSATGLTRIVTFTPYYLVLNNCKTAVEIKEYTENSVWMKILPGACVPFWPKEVQKLELLARYADTEECTVPFSCKETNSILLRLANKKGGLYMACQVGESAAVMSFGDYEDGLSPVFLVNQSSVALSYCQYGYRDMCLNSLPPKTAVHYTWDNPMAKRCLLWGSENCAKLNKLELLMDDCDQVQLKENHKLFWIAFLNGRQRTLLFTEDSALVFKIQESGALERNIYDMVLNLQAVGISLVTAHPRREIVYISITGSGVKWESKKETKNYYKAVSTKESNQLELQYQRYNNLRRLDRDPASVLRVNGYEVNFKEMKILSNPKKDLRRLARPGIWATCKKSQHQTMLHAKLHILQVDDQIADCTFPVILTPVVIRRSLGEGMIPKPFFETSVIMRQFDYSQVRQFKYFKVLVQEFHARVDQCFINAITQFITLNEREANHEELLERDMELTKGGLKEIAEQFSEQGVKDFFDMLHFSPIKLHLSFSLSADTKNKSGGSLFNLLLQSFGVTFTEIQDAVLKLDYFEKSNTYLTMHQLIHEASSHYFRQTLKQIYVVVLGLDVIGNPVGLLTGFTTGVGDFFYEPLQGAIQGPEEFAEGLATGVRSLIGHTVGGAAGAVSRITGTLGKGIAALTMDEEYQRRRRLEQNRRPNDIAEGIAQGGRDLVMGVYEGVTGIVTKPVAGAKEEGISGFFKGVGKGLIGAVARPTAGVVDFASGSFDAVKRATDVVDEVRPVRPARFIRPDGIIRPYNLMEAEGNRLLQDVDKGKYAETDVYVAHVNICEEGRNILLVTNRRVMFVLKGDVFGQWNAEWTYSWEEVKEPPTVTSQGIKILLKEPKKKALFGSKETGKIIHIKDMEVAKFIAQKIADAMKKPL</sequence>
<evidence type="ECO:0000259" key="6">
    <source>
        <dbReference type="Pfam" id="PF25033"/>
    </source>
</evidence>
<dbReference type="GO" id="GO:0006623">
    <property type="term" value="P:protein targeting to vacuole"/>
    <property type="evidence" value="ECO:0007669"/>
    <property type="project" value="TreeGrafter"/>
</dbReference>
<feature type="coiled-coil region" evidence="4">
    <location>
        <begin position="1497"/>
        <end position="1529"/>
    </location>
</feature>
<comment type="similarity">
    <text evidence="1">Belongs to the VPS13 family.</text>
</comment>
<evidence type="ECO:0000313" key="9">
    <source>
        <dbReference type="EMBL" id="MAA24385.1"/>
    </source>
</evidence>
<keyword evidence="4" id="KW-0175">Coiled coil</keyword>
<evidence type="ECO:0000256" key="3">
    <source>
        <dbReference type="ARBA" id="ARBA00023055"/>
    </source>
</evidence>
<dbReference type="Pfam" id="PF25036">
    <property type="entry name" value="VPS13_VAB"/>
    <property type="match status" value="1"/>
</dbReference>
<feature type="domain" description="Chorein N-terminal" evidence="5">
    <location>
        <begin position="2"/>
        <end position="799"/>
    </location>
</feature>
<evidence type="ECO:0000259" key="7">
    <source>
        <dbReference type="Pfam" id="PF25036"/>
    </source>
</evidence>
<feature type="coiled-coil region" evidence="4">
    <location>
        <begin position="101"/>
        <end position="128"/>
    </location>
</feature>
<dbReference type="InterPro" id="IPR026847">
    <property type="entry name" value="VPS13"/>
</dbReference>
<organism evidence="9">
    <name type="scientific">Rhipicephalus zambeziensis</name>
    <dbReference type="NCBI Taxonomy" id="60191"/>
    <lineage>
        <taxon>Eukaryota</taxon>
        <taxon>Metazoa</taxon>
        <taxon>Ecdysozoa</taxon>
        <taxon>Arthropoda</taxon>
        <taxon>Chelicerata</taxon>
        <taxon>Arachnida</taxon>
        <taxon>Acari</taxon>
        <taxon>Parasitiformes</taxon>
        <taxon>Ixodida</taxon>
        <taxon>Ixodoidea</taxon>
        <taxon>Ixodidae</taxon>
        <taxon>Rhipicephalinae</taxon>
        <taxon>Rhipicephalus</taxon>
        <taxon>Rhipicephalus</taxon>
    </lineage>
</organism>
<feature type="domain" description="VPS13-like middle region" evidence="6">
    <location>
        <begin position="1100"/>
        <end position="1820"/>
    </location>
</feature>
<dbReference type="GO" id="GO:0006869">
    <property type="term" value="P:lipid transport"/>
    <property type="evidence" value="ECO:0007669"/>
    <property type="project" value="UniProtKB-KW"/>
</dbReference>